<dbReference type="GO" id="GO:0042302">
    <property type="term" value="F:structural constituent of cuticle"/>
    <property type="evidence" value="ECO:0007669"/>
    <property type="project" value="UniProtKB-UniRule"/>
</dbReference>
<organism evidence="5 6">
    <name type="scientific">Aphidius gifuensis</name>
    <name type="common">Parasitoid wasp</name>
    <dbReference type="NCBI Taxonomy" id="684658"/>
    <lineage>
        <taxon>Eukaryota</taxon>
        <taxon>Metazoa</taxon>
        <taxon>Ecdysozoa</taxon>
        <taxon>Arthropoda</taxon>
        <taxon>Hexapoda</taxon>
        <taxon>Insecta</taxon>
        <taxon>Pterygota</taxon>
        <taxon>Neoptera</taxon>
        <taxon>Endopterygota</taxon>
        <taxon>Hymenoptera</taxon>
        <taxon>Apocrita</taxon>
        <taxon>Ichneumonoidea</taxon>
        <taxon>Braconidae</taxon>
        <taxon>Aphidiinae</taxon>
        <taxon>Aphidius</taxon>
    </lineage>
</organism>
<protein>
    <recommendedName>
        <fullName evidence="7">Cuticular protein</fullName>
    </recommendedName>
</protein>
<evidence type="ECO:0000313" key="5">
    <source>
        <dbReference type="EMBL" id="KAF7991091.1"/>
    </source>
</evidence>
<dbReference type="PRINTS" id="PR00947">
    <property type="entry name" value="CUTICLE"/>
</dbReference>
<keyword evidence="4" id="KW-0732">Signal</keyword>
<dbReference type="GO" id="GO:0031012">
    <property type="term" value="C:extracellular matrix"/>
    <property type="evidence" value="ECO:0007669"/>
    <property type="project" value="TreeGrafter"/>
</dbReference>
<proteinExistence type="predicted"/>
<dbReference type="InterPro" id="IPR000618">
    <property type="entry name" value="Insect_cuticle"/>
</dbReference>
<dbReference type="EMBL" id="JACMRX010000004">
    <property type="protein sequence ID" value="KAF7991091.1"/>
    <property type="molecule type" value="Genomic_DNA"/>
</dbReference>
<comment type="caution">
    <text evidence="5">The sequence shown here is derived from an EMBL/GenBank/DDBJ whole genome shotgun (WGS) entry which is preliminary data.</text>
</comment>
<dbReference type="PANTHER" id="PTHR12236">
    <property type="entry name" value="STRUCTURAL CONTITUENT OF CUTICLE"/>
    <property type="match status" value="1"/>
</dbReference>
<dbReference type="GO" id="GO:0005615">
    <property type="term" value="C:extracellular space"/>
    <property type="evidence" value="ECO:0007669"/>
    <property type="project" value="TreeGrafter"/>
</dbReference>
<gene>
    <name evidence="5" type="ORF">HCN44_002653</name>
</gene>
<evidence type="ECO:0000256" key="3">
    <source>
        <dbReference type="SAM" id="MobiDB-lite"/>
    </source>
</evidence>
<evidence type="ECO:0000256" key="1">
    <source>
        <dbReference type="ARBA" id="ARBA00022460"/>
    </source>
</evidence>
<evidence type="ECO:0000256" key="2">
    <source>
        <dbReference type="PROSITE-ProRule" id="PRU00497"/>
    </source>
</evidence>
<accession>A0A834XQN6</accession>
<evidence type="ECO:0008006" key="7">
    <source>
        <dbReference type="Google" id="ProtNLM"/>
    </source>
</evidence>
<evidence type="ECO:0000256" key="4">
    <source>
        <dbReference type="SAM" id="SignalP"/>
    </source>
</evidence>
<dbReference type="OrthoDB" id="6382835at2759"/>
<dbReference type="AlphaFoldDB" id="A0A834XQN6"/>
<feature type="signal peptide" evidence="4">
    <location>
        <begin position="1"/>
        <end position="23"/>
    </location>
</feature>
<dbReference type="PROSITE" id="PS51155">
    <property type="entry name" value="CHIT_BIND_RR_2"/>
    <property type="match status" value="2"/>
</dbReference>
<reference evidence="5 6" key="1">
    <citation type="submission" date="2020-08" db="EMBL/GenBank/DDBJ databases">
        <title>Aphidius gifuensis genome sequencing and assembly.</title>
        <authorList>
            <person name="Du Z."/>
        </authorList>
    </citation>
    <scope>NUCLEOTIDE SEQUENCE [LARGE SCALE GENOMIC DNA]</scope>
    <source>
        <strain evidence="5">YNYX2018</strain>
        <tissue evidence="5">Adults</tissue>
    </source>
</reference>
<feature type="region of interest" description="Disordered" evidence="3">
    <location>
        <begin position="297"/>
        <end position="332"/>
    </location>
</feature>
<sequence>MAVKFVGILMVVILMGLEQGVEGGHAHSYAHFYGPVEGPGHEVVVHDKHGHHNVDYVAHPKYEFAYGIEDHHTGDYHSQKEHRNGKDVAGEYTLHEPGGNVRTVKYHADHHGGFHAVVHNSGGNDHSGGTYGGLGHKRDAEELVKWLTYQPSQEDNYHDSHHASVASSFMNFHGPVEGPQYEVKVPYVIPHHNEHNGLHSQEEDDEHPTHGYTLDYFGHPKYEFSYGVEDHHTGDFHQQKEIRDGDSVAGSYSVKEPGGTIRTVTYKADKDGFHAVVHTSGKNDHSGATYTSHNQAPIHQHQSELKLQDNEEQQEEQQQENHYQYSTHEEYE</sequence>
<feature type="chain" id="PRO_5032841821" description="Cuticular protein" evidence="4">
    <location>
        <begin position="24"/>
        <end position="332"/>
    </location>
</feature>
<dbReference type="PANTHER" id="PTHR12236:SF95">
    <property type="entry name" value="CUTICULAR PROTEIN 76BD, ISOFORM C-RELATED"/>
    <property type="match status" value="1"/>
</dbReference>
<dbReference type="InterPro" id="IPR051217">
    <property type="entry name" value="Insect_Cuticle_Struc_Prot"/>
</dbReference>
<name>A0A834XQN6_APHGI</name>
<dbReference type="Proteomes" id="UP000639338">
    <property type="component" value="Unassembled WGS sequence"/>
</dbReference>
<evidence type="ECO:0000313" key="6">
    <source>
        <dbReference type="Proteomes" id="UP000639338"/>
    </source>
</evidence>
<keyword evidence="1 2" id="KW-0193">Cuticle</keyword>
<dbReference type="Pfam" id="PF00379">
    <property type="entry name" value="Chitin_bind_4"/>
    <property type="match status" value="2"/>
</dbReference>
<keyword evidence="6" id="KW-1185">Reference proteome</keyword>